<evidence type="ECO:0000313" key="3">
    <source>
        <dbReference type="Proteomes" id="UP000438429"/>
    </source>
</evidence>
<feature type="compositionally biased region" description="Polar residues" evidence="1">
    <location>
        <begin position="13"/>
        <end position="28"/>
    </location>
</feature>
<reference evidence="2 3" key="1">
    <citation type="submission" date="2019-06" db="EMBL/GenBank/DDBJ databases">
        <title>Draft genomes of female and male turbot (Scophthalmus maximus).</title>
        <authorList>
            <person name="Xu H."/>
            <person name="Xu X.-W."/>
            <person name="Shao C."/>
            <person name="Chen S."/>
        </authorList>
    </citation>
    <scope>NUCLEOTIDE SEQUENCE [LARGE SCALE GENOMIC DNA]</scope>
    <source>
        <strain evidence="2">Ysfricsl-2016a</strain>
        <tissue evidence="2">Blood</tissue>
    </source>
</reference>
<comment type="caution">
    <text evidence="2">The sequence shown here is derived from an EMBL/GenBank/DDBJ whole genome shotgun (WGS) entry which is preliminary data.</text>
</comment>
<evidence type="ECO:0000313" key="2">
    <source>
        <dbReference type="EMBL" id="KAF0044316.1"/>
    </source>
</evidence>
<gene>
    <name evidence="2" type="ORF">F2P81_003474</name>
</gene>
<feature type="region of interest" description="Disordered" evidence="1">
    <location>
        <begin position="95"/>
        <end position="121"/>
    </location>
</feature>
<proteinExistence type="predicted"/>
<organism evidence="2 3">
    <name type="scientific">Scophthalmus maximus</name>
    <name type="common">Turbot</name>
    <name type="synonym">Psetta maxima</name>
    <dbReference type="NCBI Taxonomy" id="52904"/>
    <lineage>
        <taxon>Eukaryota</taxon>
        <taxon>Metazoa</taxon>
        <taxon>Chordata</taxon>
        <taxon>Craniata</taxon>
        <taxon>Vertebrata</taxon>
        <taxon>Euteleostomi</taxon>
        <taxon>Actinopterygii</taxon>
        <taxon>Neopterygii</taxon>
        <taxon>Teleostei</taxon>
        <taxon>Neoteleostei</taxon>
        <taxon>Acanthomorphata</taxon>
        <taxon>Carangaria</taxon>
        <taxon>Pleuronectiformes</taxon>
        <taxon>Pleuronectoidei</taxon>
        <taxon>Scophthalmidae</taxon>
        <taxon>Scophthalmus</taxon>
    </lineage>
</organism>
<feature type="region of interest" description="Disordered" evidence="1">
    <location>
        <begin position="1"/>
        <end position="28"/>
    </location>
</feature>
<dbReference type="Proteomes" id="UP000438429">
    <property type="component" value="Unassembled WGS sequence"/>
</dbReference>
<sequence>MAPERSNAAGPDTETSVQKGRSRQTNDADTVARNAYGAICGSRCRTRSAYKHQDTCRKSEKEVAQGHCFCFVCHFKFDDKLNYACREDEHTIRGQRVEGQTETQRQRDVSSKHAPSNKTTVTSWKMRRIKDADLCSCLQHENESNGLSLYCSPLSRVLGDLAFIASDPITVNGPNNNVLSVYTVQLADATQPLR</sequence>
<name>A0A6A4T9Q3_SCOMX</name>
<evidence type="ECO:0000256" key="1">
    <source>
        <dbReference type="SAM" id="MobiDB-lite"/>
    </source>
</evidence>
<protein>
    <submittedName>
        <fullName evidence="2">Uncharacterized protein</fullName>
    </submittedName>
</protein>
<accession>A0A6A4T9Q3</accession>
<dbReference type="EMBL" id="VEVO01000003">
    <property type="protein sequence ID" value="KAF0044316.1"/>
    <property type="molecule type" value="Genomic_DNA"/>
</dbReference>
<dbReference type="AlphaFoldDB" id="A0A6A4T9Q3"/>